<dbReference type="NCBIfam" id="TIGR01473">
    <property type="entry name" value="cyoE_ctaB"/>
    <property type="match status" value="1"/>
</dbReference>
<feature type="transmembrane region" description="Helical" evidence="11">
    <location>
        <begin position="35"/>
        <end position="55"/>
    </location>
</feature>
<dbReference type="EC" id="2.5.1.141" evidence="11"/>
<keyword evidence="9 11" id="KW-0472">Membrane</keyword>
<dbReference type="EMBL" id="DRWN01000031">
    <property type="protein sequence ID" value="HHK68430.1"/>
    <property type="molecule type" value="Genomic_DNA"/>
</dbReference>
<dbReference type="GO" id="GO:0008495">
    <property type="term" value="F:protoheme IX farnesyltransferase activity"/>
    <property type="evidence" value="ECO:0007669"/>
    <property type="project" value="UniProtKB-UniRule"/>
</dbReference>
<dbReference type="HAMAP" id="MF_00154">
    <property type="entry name" value="CyoE_CtaB"/>
    <property type="match status" value="1"/>
</dbReference>
<keyword evidence="7 11" id="KW-1133">Transmembrane helix</keyword>
<comment type="function">
    <text evidence="1 11">Converts heme B (protoheme IX) to heme O by substitution of the vinyl group on carbon 2 of heme B porphyrin ring with a hydroxyethyl farnesyl side group.</text>
</comment>
<dbReference type="AlphaFoldDB" id="A0A7C5Q9Y7"/>
<dbReference type="CDD" id="cd13957">
    <property type="entry name" value="PT_UbiA_Cox10"/>
    <property type="match status" value="1"/>
</dbReference>
<protein>
    <recommendedName>
        <fullName evidence="11">Protoheme IX farnesyltransferase</fullName>
        <ecNumber evidence="11">2.5.1.141</ecNumber>
    </recommendedName>
    <alternativeName>
        <fullName evidence="11">Heme B farnesyltransferase</fullName>
    </alternativeName>
    <alternativeName>
        <fullName evidence="11">Heme O synthase</fullName>
    </alternativeName>
</protein>
<accession>A0A7C5Q9Y7</accession>
<name>A0A7C5Q9Y7_CALS0</name>
<dbReference type="PANTHER" id="PTHR43448:SF2">
    <property type="entry name" value="PROTOHEME IX FARNESYLTRANSFERASE, MITOCHONDRIAL"/>
    <property type="match status" value="1"/>
</dbReference>
<feature type="transmembrane region" description="Helical" evidence="11">
    <location>
        <begin position="76"/>
        <end position="98"/>
    </location>
</feature>
<gene>
    <name evidence="12" type="primary">cyoE</name>
    <name evidence="11" type="synonym">ctaB</name>
    <name evidence="12" type="ORF">ENM11_04655</name>
</gene>
<keyword evidence="8 11" id="KW-0350">Heme biosynthesis</keyword>
<comment type="catalytic activity">
    <reaction evidence="10 11">
        <text>heme b + (2E,6E)-farnesyl diphosphate + H2O = Fe(II)-heme o + diphosphate</text>
        <dbReference type="Rhea" id="RHEA:28070"/>
        <dbReference type="ChEBI" id="CHEBI:15377"/>
        <dbReference type="ChEBI" id="CHEBI:33019"/>
        <dbReference type="ChEBI" id="CHEBI:60344"/>
        <dbReference type="ChEBI" id="CHEBI:60530"/>
        <dbReference type="ChEBI" id="CHEBI:175763"/>
        <dbReference type="EC" id="2.5.1.141"/>
    </reaction>
</comment>
<sequence>MKDYIRMTKPKIVLLNILTASTAHLMAGWTPASLLHLAVAGYLSVGGASAVNHYVDRDVDAKMMRTAKRPIPSGRVKPIHGLVFGCALLSMSAVYSAVFLNYPTTTFVLLGAFIYILVYTLWLKRRSIWNIVIGGAAGSCSPLAGWAASGGEITIVPMLLALIVFLWTPGHFWALAIRAAKDYQAAGIPMLPVTHGLKFSASAVLVSNVAAVISSIVIAAYVPAPVVYLAVTLPASAWLLYESIRTVHLSSIAHAWRVFKASSPWLAIVFAALILAS</sequence>
<comment type="subcellular location">
    <subcellularLocation>
        <location evidence="2 11">Cell membrane</location>
        <topology evidence="2 11">Multi-pass membrane protein</topology>
    </subcellularLocation>
</comment>
<comment type="similarity">
    <text evidence="11">Belongs to the UbiA prenyltransferase family. Protoheme IX farnesyltransferase subfamily.</text>
</comment>
<feature type="transmembrane region" description="Helical" evidence="11">
    <location>
        <begin position="256"/>
        <end position="276"/>
    </location>
</feature>
<dbReference type="Gene3D" id="1.10.357.140">
    <property type="entry name" value="UbiA prenyltransferase"/>
    <property type="match status" value="1"/>
</dbReference>
<feature type="transmembrane region" description="Helical" evidence="11">
    <location>
        <begin position="155"/>
        <end position="176"/>
    </location>
</feature>
<reference evidence="12" key="1">
    <citation type="journal article" date="2020" name="mSystems">
        <title>Genome- and Community-Level Interaction Insights into Carbon Utilization and Element Cycling Functions of Hydrothermarchaeota in Hydrothermal Sediment.</title>
        <authorList>
            <person name="Zhou Z."/>
            <person name="Liu Y."/>
            <person name="Xu W."/>
            <person name="Pan J."/>
            <person name="Luo Z.H."/>
            <person name="Li M."/>
        </authorList>
    </citation>
    <scope>NUCLEOTIDE SEQUENCE [LARGE SCALE GENOMIC DNA]</scope>
    <source>
        <strain evidence="12">SpSt-1056</strain>
    </source>
</reference>
<dbReference type="InterPro" id="IPR044878">
    <property type="entry name" value="UbiA_sf"/>
</dbReference>
<dbReference type="UniPathway" id="UPA00834">
    <property type="reaction ID" value="UER00712"/>
</dbReference>
<evidence type="ECO:0000256" key="11">
    <source>
        <dbReference type="HAMAP-Rule" id="MF_00154"/>
    </source>
</evidence>
<keyword evidence="5 11" id="KW-0808">Transferase</keyword>
<comment type="miscellaneous">
    <text evidence="11">Carbon 2 of the heme B porphyrin ring is defined according to the Fischer nomenclature.</text>
</comment>
<evidence type="ECO:0000256" key="8">
    <source>
        <dbReference type="ARBA" id="ARBA00023133"/>
    </source>
</evidence>
<dbReference type="GO" id="GO:0048034">
    <property type="term" value="P:heme O biosynthetic process"/>
    <property type="evidence" value="ECO:0007669"/>
    <property type="project" value="UniProtKB-UniRule"/>
</dbReference>
<comment type="pathway">
    <text evidence="3 11">Porphyrin-containing compound metabolism; heme O biosynthesis; heme O from protoheme: step 1/1.</text>
</comment>
<feature type="transmembrane region" description="Helical" evidence="11">
    <location>
        <begin position="12"/>
        <end position="29"/>
    </location>
</feature>
<dbReference type="InterPro" id="IPR000537">
    <property type="entry name" value="UbiA_prenyltransferase"/>
</dbReference>
<keyword evidence="11" id="KW-1003">Cell membrane</keyword>
<feature type="transmembrane region" description="Helical" evidence="11">
    <location>
        <begin position="197"/>
        <end position="220"/>
    </location>
</feature>
<evidence type="ECO:0000256" key="7">
    <source>
        <dbReference type="ARBA" id="ARBA00022989"/>
    </source>
</evidence>
<comment type="similarity">
    <text evidence="4">In the C-terminal section; belongs to the UbiA prenyltransferase family. Protoheme IX farnesyltransferase subfamily.</text>
</comment>
<keyword evidence="6 11" id="KW-0812">Transmembrane</keyword>
<evidence type="ECO:0000256" key="1">
    <source>
        <dbReference type="ARBA" id="ARBA00004019"/>
    </source>
</evidence>
<organism evidence="12">
    <name type="scientific">Caldiarchaeum subterraneum</name>
    <dbReference type="NCBI Taxonomy" id="311458"/>
    <lineage>
        <taxon>Archaea</taxon>
        <taxon>Nitrososphaerota</taxon>
        <taxon>Candidatus Caldarchaeales</taxon>
        <taxon>Candidatus Caldarchaeaceae</taxon>
        <taxon>Candidatus Caldarchaeum</taxon>
    </lineage>
</organism>
<evidence type="ECO:0000256" key="10">
    <source>
        <dbReference type="ARBA" id="ARBA00047690"/>
    </source>
</evidence>
<evidence type="ECO:0000256" key="6">
    <source>
        <dbReference type="ARBA" id="ARBA00022692"/>
    </source>
</evidence>
<evidence type="ECO:0000256" key="5">
    <source>
        <dbReference type="ARBA" id="ARBA00022679"/>
    </source>
</evidence>
<dbReference type="PANTHER" id="PTHR43448">
    <property type="entry name" value="PROTOHEME IX FARNESYLTRANSFERASE, MITOCHONDRIAL"/>
    <property type="match status" value="1"/>
</dbReference>
<dbReference type="InterPro" id="IPR006369">
    <property type="entry name" value="Protohaem_IX_farnesylTrfase"/>
</dbReference>
<evidence type="ECO:0000256" key="3">
    <source>
        <dbReference type="ARBA" id="ARBA00004919"/>
    </source>
</evidence>
<evidence type="ECO:0000256" key="9">
    <source>
        <dbReference type="ARBA" id="ARBA00023136"/>
    </source>
</evidence>
<evidence type="ECO:0000256" key="4">
    <source>
        <dbReference type="ARBA" id="ARBA00010223"/>
    </source>
</evidence>
<evidence type="ECO:0000256" key="2">
    <source>
        <dbReference type="ARBA" id="ARBA00004651"/>
    </source>
</evidence>
<evidence type="ECO:0000313" key="12">
    <source>
        <dbReference type="EMBL" id="HHK68430.1"/>
    </source>
</evidence>
<dbReference type="Pfam" id="PF01040">
    <property type="entry name" value="UbiA"/>
    <property type="match status" value="1"/>
</dbReference>
<feature type="transmembrane region" description="Helical" evidence="11">
    <location>
        <begin position="104"/>
        <end position="122"/>
    </location>
</feature>
<comment type="caution">
    <text evidence="12">The sequence shown here is derived from an EMBL/GenBank/DDBJ whole genome shotgun (WGS) entry which is preliminary data.</text>
</comment>
<dbReference type="NCBIfam" id="NF003349">
    <property type="entry name" value="PRK04375.1-2"/>
    <property type="match status" value="1"/>
</dbReference>
<feature type="transmembrane region" description="Helical" evidence="11">
    <location>
        <begin position="129"/>
        <end position="149"/>
    </location>
</feature>
<feature type="transmembrane region" description="Helical" evidence="11">
    <location>
        <begin position="226"/>
        <end position="244"/>
    </location>
</feature>
<proteinExistence type="inferred from homology"/>
<dbReference type="GO" id="GO:0005886">
    <property type="term" value="C:plasma membrane"/>
    <property type="evidence" value="ECO:0007669"/>
    <property type="project" value="UniProtKB-SubCell"/>
</dbReference>